<evidence type="ECO:0000256" key="5">
    <source>
        <dbReference type="RuleBase" id="RU364132"/>
    </source>
</evidence>
<dbReference type="OMA" id="KMVYDEA"/>
<evidence type="ECO:0000313" key="8">
    <source>
        <dbReference type="Proteomes" id="UP000001744"/>
    </source>
</evidence>
<dbReference type="InterPro" id="IPR007023">
    <property type="entry name" value="Ribosom_reg"/>
</dbReference>
<evidence type="ECO:0000256" key="2">
    <source>
        <dbReference type="ARBA" id="ARBA00010077"/>
    </source>
</evidence>
<comment type="similarity">
    <text evidence="2 5">Belongs to the RRS1 family.</text>
</comment>
<name>B6K0T0_SCHJY</name>
<dbReference type="GeneID" id="7047748"/>
<dbReference type="Pfam" id="PF04939">
    <property type="entry name" value="RRS1"/>
    <property type="match status" value="1"/>
</dbReference>
<dbReference type="RefSeq" id="XP_002173844.1">
    <property type="nucleotide sequence ID" value="XM_002173808.1"/>
</dbReference>
<evidence type="ECO:0000256" key="3">
    <source>
        <dbReference type="ARBA" id="ARBA00022517"/>
    </source>
</evidence>
<dbReference type="VEuPathDB" id="FungiDB:SJAG_02644"/>
<dbReference type="eggNOG" id="KOG1765">
    <property type="taxonomic scope" value="Eukaryota"/>
</dbReference>
<evidence type="ECO:0000256" key="1">
    <source>
        <dbReference type="ARBA" id="ARBA00004123"/>
    </source>
</evidence>
<dbReference type="GO" id="GO:0000055">
    <property type="term" value="P:ribosomal large subunit export from nucleus"/>
    <property type="evidence" value="ECO:0007669"/>
    <property type="project" value="EnsemblFungi"/>
</dbReference>
<dbReference type="GO" id="GO:0005654">
    <property type="term" value="C:nucleoplasm"/>
    <property type="evidence" value="ECO:0007669"/>
    <property type="project" value="EnsemblFungi"/>
</dbReference>
<dbReference type="Proteomes" id="UP000001744">
    <property type="component" value="Unassembled WGS sequence"/>
</dbReference>
<dbReference type="GO" id="GO:0000447">
    <property type="term" value="P:endonucleolytic cleavage in ITS1 to separate SSU-rRNA from 5.8S rRNA and LSU-rRNA from tricistronic rRNA transcript (SSU-rRNA, 5.8S rRNA, LSU-rRNA)"/>
    <property type="evidence" value="ECO:0000318"/>
    <property type="project" value="GO_Central"/>
</dbReference>
<evidence type="ECO:0000313" key="7">
    <source>
        <dbReference type="JaponicusDB" id="SJAG_02644"/>
    </source>
</evidence>
<dbReference type="HOGENOM" id="CLU_065163_2_1_1"/>
<comment type="subcellular location">
    <subcellularLocation>
        <location evidence="1 5">Nucleus</location>
    </subcellularLocation>
</comment>
<dbReference type="GO" id="GO:0030687">
    <property type="term" value="C:preribosome, large subunit precursor"/>
    <property type="evidence" value="ECO:0000318"/>
    <property type="project" value="GO_Central"/>
</dbReference>
<accession>B6K0T0</accession>
<keyword evidence="3 5" id="KW-0690">Ribosome biogenesis</keyword>
<protein>
    <recommendedName>
        <fullName evidence="5">Ribosome biogenesis regulatory protein</fullName>
    </recommendedName>
</protein>
<dbReference type="GO" id="GO:0042273">
    <property type="term" value="P:ribosomal large subunit biogenesis"/>
    <property type="evidence" value="ECO:0000318"/>
    <property type="project" value="GO_Central"/>
</dbReference>
<sequence length="161" mass="18326">MSVHVEKELPLELDLGNMCAFDIAPVSKGIKEEQLRALARDNAQVLINQMFSLPTESTKDGLLLLLPDGTTPLPRAKPLPKPKPETRWQKFARIKGIAPKKREGKLVYDEASGEWVPRWGYGGKNKALDNQWLVEEGEKEAHEKIQKLKKQGKKIKRSRRH</sequence>
<dbReference type="STRING" id="402676.B6K0T0"/>
<dbReference type="JaponicusDB" id="SJAG_02644">
    <property type="gene designation" value="rrs1"/>
</dbReference>
<dbReference type="GO" id="GO:0034399">
    <property type="term" value="C:nuclear periphery"/>
    <property type="evidence" value="ECO:0007669"/>
    <property type="project" value="EnsemblFungi"/>
</dbReference>
<evidence type="ECO:0000313" key="6">
    <source>
        <dbReference type="EMBL" id="EEB07551.1"/>
    </source>
</evidence>
<keyword evidence="4 5" id="KW-0539">Nucleus</keyword>
<keyword evidence="8" id="KW-1185">Reference proteome</keyword>
<dbReference type="EMBL" id="KE651166">
    <property type="protein sequence ID" value="EEB07551.1"/>
    <property type="molecule type" value="Genomic_DNA"/>
</dbReference>
<gene>
    <name evidence="7" type="primary">rrs1</name>
    <name evidence="6" type="ORF">SJAG_02644</name>
</gene>
<reference evidence="6 8" key="1">
    <citation type="journal article" date="2011" name="Science">
        <title>Comparative functional genomics of the fission yeasts.</title>
        <authorList>
            <person name="Rhind N."/>
            <person name="Chen Z."/>
            <person name="Yassour M."/>
            <person name="Thompson D.A."/>
            <person name="Haas B.J."/>
            <person name="Habib N."/>
            <person name="Wapinski I."/>
            <person name="Roy S."/>
            <person name="Lin M.F."/>
            <person name="Heiman D.I."/>
            <person name="Young S.K."/>
            <person name="Furuya K."/>
            <person name="Guo Y."/>
            <person name="Pidoux A."/>
            <person name="Chen H.M."/>
            <person name="Robbertse B."/>
            <person name="Goldberg J.M."/>
            <person name="Aoki K."/>
            <person name="Bayne E.H."/>
            <person name="Berlin A.M."/>
            <person name="Desjardins C.A."/>
            <person name="Dobbs E."/>
            <person name="Dukaj L."/>
            <person name="Fan L."/>
            <person name="FitzGerald M.G."/>
            <person name="French C."/>
            <person name="Gujja S."/>
            <person name="Hansen K."/>
            <person name="Keifenheim D."/>
            <person name="Levin J.Z."/>
            <person name="Mosher R.A."/>
            <person name="Mueller C.A."/>
            <person name="Pfiffner J."/>
            <person name="Priest M."/>
            <person name="Russ C."/>
            <person name="Smialowska A."/>
            <person name="Swoboda P."/>
            <person name="Sykes S.M."/>
            <person name="Vaughn M."/>
            <person name="Vengrova S."/>
            <person name="Yoder R."/>
            <person name="Zeng Q."/>
            <person name="Allshire R."/>
            <person name="Baulcombe D."/>
            <person name="Birren B.W."/>
            <person name="Brown W."/>
            <person name="Ekwall K."/>
            <person name="Kellis M."/>
            <person name="Leatherwood J."/>
            <person name="Levin H."/>
            <person name="Margalit H."/>
            <person name="Martienssen R."/>
            <person name="Nieduszynski C.A."/>
            <person name="Spatafora J.W."/>
            <person name="Friedman N."/>
            <person name="Dalgaard J.Z."/>
            <person name="Baumann P."/>
            <person name="Niki H."/>
            <person name="Regev A."/>
            <person name="Nusbaum C."/>
        </authorList>
    </citation>
    <scope>NUCLEOTIDE SEQUENCE [LARGE SCALE GENOMIC DNA]</scope>
    <source>
        <strain evidence="8">yFS275 / FY16936</strain>
    </source>
</reference>
<comment type="function">
    <text evidence="5">Involved in ribosomal large subunit assembly.</text>
</comment>
<organism evidence="6 8">
    <name type="scientific">Schizosaccharomyces japonicus (strain yFS275 / FY16936)</name>
    <name type="common">Fission yeast</name>
    <dbReference type="NCBI Taxonomy" id="402676"/>
    <lineage>
        <taxon>Eukaryota</taxon>
        <taxon>Fungi</taxon>
        <taxon>Dikarya</taxon>
        <taxon>Ascomycota</taxon>
        <taxon>Taphrinomycotina</taxon>
        <taxon>Schizosaccharomycetes</taxon>
        <taxon>Schizosaccharomycetales</taxon>
        <taxon>Schizosaccharomycetaceae</taxon>
        <taxon>Schizosaccharomyces</taxon>
    </lineage>
</organism>
<dbReference type="AlphaFoldDB" id="B6K0T0"/>
<evidence type="ECO:0000256" key="4">
    <source>
        <dbReference type="ARBA" id="ARBA00023242"/>
    </source>
</evidence>
<dbReference type="OrthoDB" id="28455at2759"/>
<proteinExistence type="inferred from homology"/>
<dbReference type="GO" id="GO:0005730">
    <property type="term" value="C:nucleolus"/>
    <property type="evidence" value="ECO:0000318"/>
    <property type="project" value="GO_Central"/>
</dbReference>